<reference evidence="6 7" key="1">
    <citation type="submission" date="2018-08" db="EMBL/GenBank/DDBJ databases">
        <title>A genome reference for cultivated species of the human gut microbiota.</title>
        <authorList>
            <person name="Zou Y."/>
            <person name="Xue W."/>
            <person name="Luo G."/>
        </authorList>
    </citation>
    <scope>NUCLEOTIDE SEQUENCE [LARGE SCALE GENOMIC DNA]</scope>
    <source>
        <strain evidence="6 7">TM04-30</strain>
    </source>
</reference>
<protein>
    <submittedName>
        <fullName evidence="6">Family 65 glycosyl hydrolase</fullName>
    </submittedName>
</protein>
<organism evidence="6 7">
    <name type="scientific">Bacteroides uniformis</name>
    <dbReference type="NCBI Taxonomy" id="820"/>
    <lineage>
        <taxon>Bacteria</taxon>
        <taxon>Pseudomonadati</taxon>
        <taxon>Bacteroidota</taxon>
        <taxon>Bacteroidia</taxon>
        <taxon>Bacteroidales</taxon>
        <taxon>Bacteroidaceae</taxon>
        <taxon>Bacteroides</taxon>
    </lineage>
</organism>
<name>A0A8B2YZ98_BACUN</name>
<dbReference type="InterPro" id="IPR017045">
    <property type="entry name" value="Malt_Pase/Glycosyl_Hdrlase"/>
</dbReference>
<dbReference type="AlphaFoldDB" id="A0A8B2YZ98"/>
<evidence type="ECO:0000256" key="2">
    <source>
        <dbReference type="PIRSR" id="PIRSR036289-50"/>
    </source>
</evidence>
<dbReference type="GO" id="GO:0005975">
    <property type="term" value="P:carbohydrate metabolic process"/>
    <property type="evidence" value="ECO:0007669"/>
    <property type="project" value="InterPro"/>
</dbReference>
<dbReference type="NCBIfam" id="NF010380">
    <property type="entry name" value="PRK13807.1"/>
    <property type="match status" value="1"/>
</dbReference>
<accession>A0A8B2YZ98</accession>
<dbReference type="Pfam" id="PF03636">
    <property type="entry name" value="Glyco_hydro_65N"/>
    <property type="match status" value="1"/>
</dbReference>
<dbReference type="RefSeq" id="WP_117689087.1">
    <property type="nucleotide sequence ID" value="NZ_QRWL01000007.1"/>
</dbReference>
<dbReference type="Gene3D" id="2.60.420.10">
    <property type="entry name" value="Maltose phosphorylase, domain 3"/>
    <property type="match status" value="1"/>
</dbReference>
<dbReference type="InterPro" id="IPR005194">
    <property type="entry name" value="Glyco_hydro_65_C"/>
</dbReference>
<feature type="active site" description="Proton donor" evidence="2">
    <location>
        <position position="488"/>
    </location>
</feature>
<dbReference type="GO" id="GO:0030246">
    <property type="term" value="F:carbohydrate binding"/>
    <property type="evidence" value="ECO:0007669"/>
    <property type="project" value="InterPro"/>
</dbReference>
<dbReference type="InterPro" id="IPR008928">
    <property type="entry name" value="6-hairpin_glycosidase_sf"/>
</dbReference>
<proteinExistence type="inferred from homology"/>
<keyword evidence="6" id="KW-0378">Hydrolase</keyword>
<dbReference type="GO" id="GO:0016757">
    <property type="term" value="F:glycosyltransferase activity"/>
    <property type="evidence" value="ECO:0007669"/>
    <property type="project" value="UniProtKB-ARBA"/>
</dbReference>
<gene>
    <name evidence="6" type="ORF">DXD40_10230</name>
</gene>
<dbReference type="Gene3D" id="1.50.10.10">
    <property type="match status" value="1"/>
</dbReference>
<dbReference type="InterPro" id="IPR005196">
    <property type="entry name" value="Glyco_hydro_65_N"/>
</dbReference>
<evidence type="ECO:0000259" key="3">
    <source>
        <dbReference type="Pfam" id="PF03632"/>
    </source>
</evidence>
<dbReference type="InterPro" id="IPR005195">
    <property type="entry name" value="Glyco_hydro_65_M"/>
</dbReference>
<dbReference type="Gene3D" id="2.70.98.40">
    <property type="entry name" value="Glycoside hydrolase, family 65, N-terminal domain"/>
    <property type="match status" value="1"/>
</dbReference>
<feature type="domain" description="Glycoside hydrolase family 65 C-terminal" evidence="4">
    <location>
        <begin position="698"/>
        <end position="758"/>
    </location>
</feature>
<dbReference type="Pfam" id="PF03633">
    <property type="entry name" value="Glyco_hydro_65C"/>
    <property type="match status" value="1"/>
</dbReference>
<dbReference type="PANTHER" id="PTHR11051">
    <property type="entry name" value="GLYCOSYL HYDROLASE-RELATED"/>
    <property type="match status" value="1"/>
</dbReference>
<evidence type="ECO:0000259" key="4">
    <source>
        <dbReference type="Pfam" id="PF03633"/>
    </source>
</evidence>
<feature type="domain" description="Glycoside hydrolase family 65 N-terminal" evidence="5">
    <location>
        <begin position="13"/>
        <end position="265"/>
    </location>
</feature>
<dbReference type="SUPFAM" id="SSF74650">
    <property type="entry name" value="Galactose mutarotase-like"/>
    <property type="match status" value="1"/>
</dbReference>
<dbReference type="PANTHER" id="PTHR11051:SF14">
    <property type="entry name" value="MALTOSE PHOSPHORYLASE"/>
    <property type="match status" value="1"/>
</dbReference>
<dbReference type="InterPro" id="IPR037018">
    <property type="entry name" value="GH65_N"/>
</dbReference>
<dbReference type="GO" id="GO:0004553">
    <property type="term" value="F:hydrolase activity, hydrolyzing O-glycosyl compounds"/>
    <property type="evidence" value="ECO:0007669"/>
    <property type="project" value="TreeGrafter"/>
</dbReference>
<dbReference type="SUPFAM" id="SSF48208">
    <property type="entry name" value="Six-hairpin glycosidases"/>
    <property type="match status" value="1"/>
</dbReference>
<dbReference type="Pfam" id="PF03632">
    <property type="entry name" value="Glyco_hydro_65m"/>
    <property type="match status" value="1"/>
</dbReference>
<evidence type="ECO:0000256" key="1">
    <source>
        <dbReference type="ARBA" id="ARBA00006768"/>
    </source>
</evidence>
<evidence type="ECO:0000259" key="5">
    <source>
        <dbReference type="Pfam" id="PF03636"/>
    </source>
</evidence>
<comment type="similarity">
    <text evidence="1">Belongs to the glycosyl hydrolase 65 family.</text>
</comment>
<sequence>MKKYLKTDEWNIIEDQFHPDRQRMSESIFSLGNGRFGQRGYFEEPYSSDSYRGSFVAGITFLDKTRVGWWKNGFPPYYTRIPKVADWSRINLRLIDEELDLAGWDVDSFNRRLDMKEGISYRDMEVTSPRGNQLRIHVEHITNMARPNLCLIKYSVSSINYTGRISLVPILDGNIVDDADLPNLKIWNILRSGSTSSCAYLWTQTRREDAQVCYAMTYQFFKNNKETTANPIRIEKEKQTGFSVGADVKPGDNVTLIKYTAIASSLYHERSELVEHSVAEAREAKSIGWNTLVEEHRRAWQEIWDETDVVIEGDPEAQQGIRYNIFQLYQTYRGDDPRLNIGPKGFTGEKYGGNTYWNTELCCVPFFLLSTPKEIAKNLLAYRYNQLPKAIENARKLGFKDGAALFPQVTNNGEECHSEWEITFEEIHRNNIIVYAIVQHAALTGNMDYIAKYGLEVMIAVSRFWSQRVSFSQPKQKYVILGVTGPDEYENNVDNNWYTNYSCIQCLKMTLRFLEMVAQQYPDEYAHIRRITNLDQVKESARWRDIIEHMYLPEDKERGIFIQNDGYMDKVLESTDNIPAEERPINQHWSWDRILRSCYIKQSDVLLGLYLYYFYFDTETVRRNFEFYEPMTVHESSLSPHIHSILAARIGKVEKAYQLFLHATRLDLDDYNNEADQGLHITSMPGSWLAIVRGFAGMQVLKETLCFSPVIPQKWDSYSFKVNYLKNTLHIRVGKEIEISLTAGSKVDIQVYGHPYTLERGTELKINMPMTCGVIAQHKHCAAN</sequence>
<feature type="domain" description="Glycoside hydrolase family 65 central catalytic" evidence="3">
    <location>
        <begin position="322"/>
        <end position="688"/>
    </location>
</feature>
<evidence type="ECO:0000313" key="6">
    <source>
        <dbReference type="EMBL" id="RGJ93463.1"/>
    </source>
</evidence>
<dbReference type="Proteomes" id="UP000260844">
    <property type="component" value="Unassembled WGS sequence"/>
</dbReference>
<dbReference type="PIRSF" id="PIRSF036289">
    <property type="entry name" value="Glycosyl_hydrolase_malt_phosph"/>
    <property type="match status" value="1"/>
</dbReference>
<dbReference type="InterPro" id="IPR011013">
    <property type="entry name" value="Gal_mutarotase_sf_dom"/>
</dbReference>
<dbReference type="InterPro" id="IPR012341">
    <property type="entry name" value="6hp_glycosidase-like_sf"/>
</dbReference>
<evidence type="ECO:0000313" key="7">
    <source>
        <dbReference type="Proteomes" id="UP000260844"/>
    </source>
</evidence>
<dbReference type="EMBL" id="QSPV01000007">
    <property type="protein sequence ID" value="RGJ93463.1"/>
    <property type="molecule type" value="Genomic_DNA"/>
</dbReference>
<comment type="caution">
    <text evidence="6">The sequence shown here is derived from an EMBL/GenBank/DDBJ whole genome shotgun (WGS) entry which is preliminary data.</text>
</comment>